<dbReference type="ExpressionAtlas" id="A0A178W3N3">
    <property type="expression patterns" value="baseline and differential"/>
</dbReference>
<dbReference type="Proteomes" id="UP000078284">
    <property type="component" value="Chromosome 2"/>
</dbReference>
<name>A0A178W3N3_ARATH</name>
<organism evidence="1 2">
    <name type="scientific">Arabidopsis thaliana</name>
    <name type="common">Mouse-ear cress</name>
    <dbReference type="NCBI Taxonomy" id="3702"/>
    <lineage>
        <taxon>Eukaryota</taxon>
        <taxon>Viridiplantae</taxon>
        <taxon>Streptophyta</taxon>
        <taxon>Embryophyta</taxon>
        <taxon>Tracheophyta</taxon>
        <taxon>Spermatophyta</taxon>
        <taxon>Magnoliopsida</taxon>
        <taxon>eudicotyledons</taxon>
        <taxon>Gunneridae</taxon>
        <taxon>Pentapetalae</taxon>
        <taxon>rosids</taxon>
        <taxon>malvids</taxon>
        <taxon>Brassicales</taxon>
        <taxon>Brassicaceae</taxon>
        <taxon>Camelineae</taxon>
        <taxon>Arabidopsis</taxon>
    </lineage>
</organism>
<evidence type="ECO:0000313" key="2">
    <source>
        <dbReference type="Proteomes" id="UP000078284"/>
    </source>
</evidence>
<accession>A0A178W3N3</accession>
<reference evidence="2" key="1">
    <citation type="journal article" date="2016" name="Proc. Natl. Acad. Sci. U.S.A.">
        <title>Chromosome-level assembly of Arabidopsis thaliana Ler reveals the extent of translocation and inversion polymorphisms.</title>
        <authorList>
            <person name="Zapata L."/>
            <person name="Ding J."/>
            <person name="Willing E.M."/>
            <person name="Hartwig B."/>
            <person name="Bezdan D."/>
            <person name="Jiao W.B."/>
            <person name="Patel V."/>
            <person name="Velikkakam James G."/>
            <person name="Koornneef M."/>
            <person name="Ossowski S."/>
            <person name="Schneeberger K."/>
        </authorList>
    </citation>
    <scope>NUCLEOTIDE SEQUENCE [LARGE SCALE GENOMIC DNA]</scope>
    <source>
        <strain evidence="2">cv. Landsberg erecta</strain>
    </source>
</reference>
<sequence length="74" mass="8472">MRGKSIGVRVNGFLVYTRKKLKFRGHFARHDLSETKNNGDQLSIVRSLELVDDTQVTEVTCSFDGTNDSWLVFH</sequence>
<dbReference type="AlphaFoldDB" id="A0A178W3N3"/>
<protein>
    <submittedName>
        <fullName evidence="1">Uncharacterized protein</fullName>
    </submittedName>
</protein>
<dbReference type="EMBL" id="LUHQ01000002">
    <property type="protein sequence ID" value="OAP11722.1"/>
    <property type="molecule type" value="Genomic_DNA"/>
</dbReference>
<gene>
    <name evidence="1" type="ordered locus">AXX17_At2g14650</name>
</gene>
<proteinExistence type="predicted"/>
<comment type="caution">
    <text evidence="1">The sequence shown here is derived from an EMBL/GenBank/DDBJ whole genome shotgun (WGS) entry which is preliminary data.</text>
</comment>
<evidence type="ECO:0000313" key="1">
    <source>
        <dbReference type="EMBL" id="OAP11722.1"/>
    </source>
</evidence>